<organism evidence="30 31">
    <name type="scientific">Pseudahrensia aquimaris</name>
    <dbReference type="NCBI Taxonomy" id="744461"/>
    <lineage>
        <taxon>Bacteria</taxon>
        <taxon>Pseudomonadati</taxon>
        <taxon>Pseudomonadota</taxon>
        <taxon>Alphaproteobacteria</taxon>
        <taxon>Hyphomicrobiales</taxon>
        <taxon>Ahrensiaceae</taxon>
        <taxon>Pseudahrensia</taxon>
    </lineage>
</organism>
<comment type="catalytic activity">
    <reaction evidence="25">
        <text>[GlcNAc-(1-&gt;4)-Mur2Ac(oyl-L-Ala-gamma-D-Glu-L-Lys-D-Ala-D-Ala)](n)-di-trans,octa-cis-undecaprenyl diphosphate + beta-D-GlcNAc-(1-&gt;4)-Mur2Ac(oyl-L-Ala-gamma-D-Glu-L-Lys-D-Ala-D-Ala)-di-trans,octa-cis-undecaprenyl diphosphate = [GlcNAc-(1-&gt;4)-Mur2Ac(oyl-L-Ala-gamma-D-Glu-L-Lys-D-Ala-D-Ala)](n+1)-di-trans,octa-cis-undecaprenyl diphosphate + di-trans,octa-cis-undecaprenyl diphosphate + H(+)</text>
        <dbReference type="Rhea" id="RHEA:23708"/>
        <dbReference type="Rhea" id="RHEA-COMP:9602"/>
        <dbReference type="Rhea" id="RHEA-COMP:9603"/>
        <dbReference type="ChEBI" id="CHEBI:15378"/>
        <dbReference type="ChEBI" id="CHEBI:58405"/>
        <dbReference type="ChEBI" id="CHEBI:60033"/>
        <dbReference type="ChEBI" id="CHEBI:78435"/>
        <dbReference type="EC" id="2.4.99.28"/>
    </reaction>
</comment>
<dbReference type="EMBL" id="JBHTJV010000026">
    <property type="protein sequence ID" value="MFD0917886.1"/>
    <property type="molecule type" value="Genomic_DNA"/>
</dbReference>
<evidence type="ECO:0000256" key="22">
    <source>
        <dbReference type="ARBA" id="ARBA00023316"/>
    </source>
</evidence>
<dbReference type="InterPro" id="IPR012338">
    <property type="entry name" value="Beta-lactam/transpept-like"/>
</dbReference>
<evidence type="ECO:0000256" key="14">
    <source>
        <dbReference type="ARBA" id="ARBA00022801"/>
    </source>
</evidence>
<evidence type="ECO:0000256" key="10">
    <source>
        <dbReference type="ARBA" id="ARBA00022670"/>
    </source>
</evidence>
<keyword evidence="19 26" id="KW-0472">Membrane</keyword>
<evidence type="ECO:0000313" key="31">
    <source>
        <dbReference type="Proteomes" id="UP001597101"/>
    </source>
</evidence>
<keyword evidence="15" id="KW-0133">Cell shape</keyword>
<keyword evidence="17" id="KW-0573">Peptidoglycan synthesis</keyword>
<comment type="pathway">
    <text evidence="2">Cell wall biogenesis; peptidoglycan biosynthesis.</text>
</comment>
<evidence type="ECO:0000256" key="18">
    <source>
        <dbReference type="ARBA" id="ARBA00022989"/>
    </source>
</evidence>
<keyword evidence="9" id="KW-0121">Carboxypeptidase</keyword>
<keyword evidence="13 26" id="KW-0812">Transmembrane</keyword>
<dbReference type="Pfam" id="PF00912">
    <property type="entry name" value="Transgly"/>
    <property type="match status" value="1"/>
</dbReference>
<evidence type="ECO:0000256" key="12">
    <source>
        <dbReference type="ARBA" id="ARBA00022679"/>
    </source>
</evidence>
<dbReference type="InterPro" id="IPR050396">
    <property type="entry name" value="Glycosyltr_51/Transpeptidase"/>
</dbReference>
<gene>
    <name evidence="30" type="ORF">ACFQ14_15885</name>
</gene>
<comment type="similarity">
    <text evidence="4">In the N-terminal section; belongs to the glycosyltransferase 51 family.</text>
</comment>
<keyword evidence="11" id="KW-0328">Glycosyltransferase</keyword>
<evidence type="ECO:0000259" key="29">
    <source>
        <dbReference type="Pfam" id="PF17092"/>
    </source>
</evidence>
<keyword evidence="22" id="KW-0961">Cell wall biogenesis/degradation</keyword>
<keyword evidence="31" id="KW-1185">Reference proteome</keyword>
<feature type="domain" description="Penicillin-binding protein OB-like" evidence="29">
    <location>
        <begin position="324"/>
        <end position="441"/>
    </location>
</feature>
<evidence type="ECO:0000256" key="6">
    <source>
        <dbReference type="ARBA" id="ARBA00018638"/>
    </source>
</evidence>
<evidence type="ECO:0000256" key="2">
    <source>
        <dbReference type="ARBA" id="ARBA00004752"/>
    </source>
</evidence>
<reference evidence="31" key="1">
    <citation type="journal article" date="2019" name="Int. J. Syst. Evol. Microbiol.">
        <title>The Global Catalogue of Microorganisms (GCM) 10K type strain sequencing project: providing services to taxonomists for standard genome sequencing and annotation.</title>
        <authorList>
            <consortium name="The Broad Institute Genomics Platform"/>
            <consortium name="The Broad Institute Genome Sequencing Center for Infectious Disease"/>
            <person name="Wu L."/>
            <person name="Ma J."/>
        </authorList>
    </citation>
    <scope>NUCLEOTIDE SEQUENCE [LARGE SCALE GENOMIC DNA]</scope>
    <source>
        <strain evidence="31">CCUG 60023</strain>
    </source>
</reference>
<keyword evidence="20" id="KW-0046">Antibiotic resistance</keyword>
<dbReference type="SUPFAM" id="SSF53955">
    <property type="entry name" value="Lysozyme-like"/>
    <property type="match status" value="1"/>
</dbReference>
<dbReference type="Pfam" id="PF17092">
    <property type="entry name" value="PCB_OB"/>
    <property type="match status" value="1"/>
</dbReference>
<comment type="similarity">
    <text evidence="3">In the C-terminal section; belongs to the transpeptidase family.</text>
</comment>
<evidence type="ECO:0000256" key="21">
    <source>
        <dbReference type="ARBA" id="ARBA00023268"/>
    </source>
</evidence>
<evidence type="ECO:0000256" key="8">
    <source>
        <dbReference type="ARBA" id="ARBA00022519"/>
    </source>
</evidence>
<keyword evidence="21" id="KW-0511">Multifunctional enzyme</keyword>
<dbReference type="PANTHER" id="PTHR32282">
    <property type="entry name" value="BINDING PROTEIN TRANSPEPTIDASE, PUTATIVE-RELATED"/>
    <property type="match status" value="1"/>
</dbReference>
<evidence type="ECO:0000256" key="24">
    <source>
        <dbReference type="ARBA" id="ARBA00044770"/>
    </source>
</evidence>
<dbReference type="PANTHER" id="PTHR32282:SF27">
    <property type="entry name" value="PENICILLIN-BINDING PROTEIN 1A"/>
    <property type="match status" value="1"/>
</dbReference>
<dbReference type="InterPro" id="IPR001264">
    <property type="entry name" value="Glyco_trans_51"/>
</dbReference>
<evidence type="ECO:0000256" key="17">
    <source>
        <dbReference type="ARBA" id="ARBA00022984"/>
    </source>
</evidence>
<evidence type="ECO:0000256" key="16">
    <source>
        <dbReference type="ARBA" id="ARBA00022968"/>
    </source>
</evidence>
<dbReference type="Proteomes" id="UP001597101">
    <property type="component" value="Unassembled WGS sequence"/>
</dbReference>
<sequence>MLRLFSYLFGIGAVAVLIVAAVVALYVGKLTNELPDYEVLNNYEPPVTTRIHAADGDLMAEYARERRLYLPVQVIPEIVKSAFISAEDKRFYEHSGVDFRALASAVYDAVLSKLSGSDRRARGASGITQQVAKNFLLTSDRTFERKAKEMLLARRIESAYSKDKILELYLNEINFGYGSYGIAGAALGYFGKTVGQLKIHEMAYLAALPKGPNNYHPFRNTEAAIERRNYVLERMHINGYISKQEYEDAKALPLGVKPRSANVYVESSEYFSEEVRREIIERYGTDTLYEGGLSVRSTLNPKLQKLATKALSKGLINYDRKTGYHGPFAKIDMANDWGEELAKVSSLRDVRDWDVAVVLSAADETVTIGLKPDRLPSGRIAEERDEATLELADMEWAKKVNLKGEPSRNAKTADEIFTPGDVVLVSKKASGGYKLEQVPEVGGALVAMDPHTGRVLAMVGGFSFANSQFNRATQANRQPGSAFKPFVYAAALDNGYTPSSVVLDGPIKINQGGTLGIWEPKNYSGKYAGPQTLRLGIENSRNLMTVRLANDMGMPLVSAYAQRFGIYDKPIAGLASSLGSRETTVMKMVAAYSVLANGGKQIKPSLIDRIQDRYGKTIYKHDEQLCSACEASQWRNQEEPEIIDTREQVLDPMTAYQITSMMEGVVQRGTAKSVSELGVPIAGKTGTTNEERDAWFVGYSPDLVVGVFVGYDRPTPMGKGNTGGGLAAPIFVDFMKDALSETSAIDFRVPTGVKLYPIAVKTGLLAKAGNPGVIMEAFKPGTEPPNRATVIGFKTDMLRGKLRATKAAEEAVKKGTGGLF</sequence>
<dbReference type="RefSeq" id="WP_377213959.1">
    <property type="nucleotide sequence ID" value="NZ_JBHTJV010000026.1"/>
</dbReference>
<dbReference type="Gene3D" id="1.10.3810.10">
    <property type="entry name" value="Biosynthetic peptidoglycan transglycosylase-like"/>
    <property type="match status" value="1"/>
</dbReference>
<keyword evidence="10" id="KW-0645">Protease</keyword>
<proteinExistence type="inferred from homology"/>
<evidence type="ECO:0000256" key="20">
    <source>
        <dbReference type="ARBA" id="ARBA00023251"/>
    </source>
</evidence>
<keyword evidence="18 26" id="KW-1133">Transmembrane helix</keyword>
<dbReference type="EC" id="3.4.16.4" evidence="5"/>
<evidence type="ECO:0000256" key="23">
    <source>
        <dbReference type="ARBA" id="ARBA00034000"/>
    </source>
</evidence>
<comment type="catalytic activity">
    <reaction evidence="23">
        <text>Preferential cleavage: (Ac)2-L-Lys-D-Ala-|-D-Ala. Also transpeptidation of peptidyl-alanyl moieties that are N-acyl substituents of D-alanine.</text>
        <dbReference type="EC" id="3.4.16.4"/>
    </reaction>
</comment>
<accession>A0ABW3FHE0</accession>
<name>A0ABW3FHE0_9HYPH</name>
<evidence type="ECO:0000256" key="9">
    <source>
        <dbReference type="ARBA" id="ARBA00022645"/>
    </source>
</evidence>
<dbReference type="EC" id="2.4.99.28" evidence="24"/>
<evidence type="ECO:0000256" key="7">
    <source>
        <dbReference type="ARBA" id="ARBA00022475"/>
    </source>
</evidence>
<protein>
    <recommendedName>
        <fullName evidence="6">Penicillin-binding protein 1A</fullName>
        <ecNumber evidence="24">2.4.99.28</ecNumber>
        <ecNumber evidence="5">3.4.16.4</ecNumber>
    </recommendedName>
</protein>
<evidence type="ECO:0000256" key="1">
    <source>
        <dbReference type="ARBA" id="ARBA00004249"/>
    </source>
</evidence>
<dbReference type="Gene3D" id="3.40.710.10">
    <property type="entry name" value="DD-peptidase/beta-lactamase superfamily"/>
    <property type="match status" value="2"/>
</dbReference>
<evidence type="ECO:0000256" key="19">
    <source>
        <dbReference type="ARBA" id="ARBA00023136"/>
    </source>
</evidence>
<dbReference type="InterPro" id="IPR023346">
    <property type="entry name" value="Lysozyme-like_dom_sf"/>
</dbReference>
<evidence type="ECO:0000313" key="30">
    <source>
        <dbReference type="EMBL" id="MFD0917886.1"/>
    </source>
</evidence>
<keyword evidence="12" id="KW-0808">Transferase</keyword>
<keyword evidence="14" id="KW-0378">Hydrolase</keyword>
<dbReference type="Pfam" id="PF00905">
    <property type="entry name" value="Transpeptidase"/>
    <property type="match status" value="1"/>
</dbReference>
<keyword evidence="7" id="KW-1003">Cell membrane</keyword>
<evidence type="ECO:0000256" key="3">
    <source>
        <dbReference type="ARBA" id="ARBA00007090"/>
    </source>
</evidence>
<evidence type="ECO:0000259" key="27">
    <source>
        <dbReference type="Pfam" id="PF00905"/>
    </source>
</evidence>
<evidence type="ECO:0000256" key="11">
    <source>
        <dbReference type="ARBA" id="ARBA00022676"/>
    </source>
</evidence>
<evidence type="ECO:0000256" key="25">
    <source>
        <dbReference type="ARBA" id="ARBA00049902"/>
    </source>
</evidence>
<feature type="transmembrane region" description="Helical" evidence="26">
    <location>
        <begin position="7"/>
        <end position="27"/>
    </location>
</feature>
<comment type="caution">
    <text evidence="30">The sequence shown here is derived from an EMBL/GenBank/DDBJ whole genome shotgun (WGS) entry which is preliminary data.</text>
</comment>
<dbReference type="InterPro" id="IPR031376">
    <property type="entry name" value="PCB_OB"/>
</dbReference>
<evidence type="ECO:0000256" key="15">
    <source>
        <dbReference type="ARBA" id="ARBA00022960"/>
    </source>
</evidence>
<comment type="subcellular location">
    <subcellularLocation>
        <location evidence="1">Cell inner membrane</location>
        <topology evidence="1">Single-pass type II membrane protein</topology>
    </subcellularLocation>
</comment>
<evidence type="ECO:0000256" key="4">
    <source>
        <dbReference type="ARBA" id="ARBA00007739"/>
    </source>
</evidence>
<evidence type="ECO:0000256" key="13">
    <source>
        <dbReference type="ARBA" id="ARBA00022692"/>
    </source>
</evidence>
<dbReference type="InterPro" id="IPR001460">
    <property type="entry name" value="PCN-bd_Tpept"/>
</dbReference>
<evidence type="ECO:0000256" key="26">
    <source>
        <dbReference type="SAM" id="Phobius"/>
    </source>
</evidence>
<dbReference type="SUPFAM" id="SSF56601">
    <property type="entry name" value="beta-lactamase/transpeptidase-like"/>
    <property type="match status" value="1"/>
</dbReference>
<keyword evidence="16" id="KW-0735">Signal-anchor</keyword>
<dbReference type="InterPro" id="IPR036950">
    <property type="entry name" value="PBP_transglycosylase"/>
</dbReference>
<keyword evidence="8" id="KW-0997">Cell inner membrane</keyword>
<feature type="domain" description="Glycosyl transferase family 51" evidence="28">
    <location>
        <begin position="56"/>
        <end position="236"/>
    </location>
</feature>
<dbReference type="NCBIfam" id="TIGR02074">
    <property type="entry name" value="PBP_1a_fam"/>
    <property type="match status" value="1"/>
</dbReference>
<feature type="domain" description="Penicillin-binding protein transpeptidase" evidence="27">
    <location>
        <begin position="443"/>
        <end position="736"/>
    </location>
</feature>
<evidence type="ECO:0000256" key="5">
    <source>
        <dbReference type="ARBA" id="ARBA00012448"/>
    </source>
</evidence>
<evidence type="ECO:0000259" key="28">
    <source>
        <dbReference type="Pfam" id="PF00912"/>
    </source>
</evidence>